<accession>A0A9P7BIA0</accession>
<keyword evidence="2" id="KW-0812">Transmembrane</keyword>
<proteinExistence type="predicted"/>
<keyword evidence="2" id="KW-0472">Membrane</keyword>
<evidence type="ECO:0000313" key="4">
    <source>
        <dbReference type="Proteomes" id="UP000716291"/>
    </source>
</evidence>
<evidence type="ECO:0000256" key="2">
    <source>
        <dbReference type="SAM" id="Phobius"/>
    </source>
</evidence>
<feature type="transmembrane region" description="Helical" evidence="2">
    <location>
        <begin position="48"/>
        <end position="66"/>
    </location>
</feature>
<comment type="caution">
    <text evidence="3">The sequence shown here is derived from an EMBL/GenBank/DDBJ whole genome shotgun (WGS) entry which is preliminary data.</text>
</comment>
<dbReference type="AlphaFoldDB" id="A0A9P7BIA0"/>
<keyword evidence="2" id="KW-1133">Transmembrane helix</keyword>
<protein>
    <submittedName>
        <fullName evidence="3">Uncharacterized protein</fullName>
    </submittedName>
</protein>
<dbReference type="EMBL" id="JAANQT010010549">
    <property type="protein sequence ID" value="KAG1275017.1"/>
    <property type="molecule type" value="Genomic_DNA"/>
</dbReference>
<dbReference type="Proteomes" id="UP000716291">
    <property type="component" value="Unassembled WGS sequence"/>
</dbReference>
<organism evidence="3 4">
    <name type="scientific">Rhizopus oryzae</name>
    <name type="common">Mucormycosis agent</name>
    <name type="synonym">Rhizopus arrhizus var. delemar</name>
    <dbReference type="NCBI Taxonomy" id="64495"/>
    <lineage>
        <taxon>Eukaryota</taxon>
        <taxon>Fungi</taxon>
        <taxon>Fungi incertae sedis</taxon>
        <taxon>Mucoromycota</taxon>
        <taxon>Mucoromycotina</taxon>
        <taxon>Mucoromycetes</taxon>
        <taxon>Mucorales</taxon>
        <taxon>Mucorineae</taxon>
        <taxon>Rhizopodaceae</taxon>
        <taxon>Rhizopus</taxon>
    </lineage>
</organism>
<sequence length="104" mass="11017">MSLNATDPRRARRAGHGPGSMVGTPRGQCGVPPYGLMKRRVMRSLSPIAWYFASSALSCWLVGGSVHTPFGWSLVSRGLALTSLRASSLKPAASAIAITCCWPT</sequence>
<gene>
    <name evidence="3" type="ORF">G6F64_014989</name>
</gene>
<feature type="region of interest" description="Disordered" evidence="1">
    <location>
        <begin position="1"/>
        <end position="26"/>
    </location>
</feature>
<evidence type="ECO:0000256" key="1">
    <source>
        <dbReference type="SAM" id="MobiDB-lite"/>
    </source>
</evidence>
<keyword evidence="4" id="KW-1185">Reference proteome</keyword>
<name>A0A9P7BIA0_RHIOR</name>
<reference evidence="3" key="1">
    <citation type="journal article" date="2020" name="Microb. Genom.">
        <title>Genetic diversity of clinical and environmental Mucorales isolates obtained from an investigation of mucormycosis cases among solid organ transplant recipients.</title>
        <authorList>
            <person name="Nguyen M.H."/>
            <person name="Kaul D."/>
            <person name="Muto C."/>
            <person name="Cheng S.J."/>
            <person name="Richter R.A."/>
            <person name="Bruno V.M."/>
            <person name="Liu G."/>
            <person name="Beyhan S."/>
            <person name="Sundermann A.J."/>
            <person name="Mounaud S."/>
            <person name="Pasculle A.W."/>
            <person name="Nierman W.C."/>
            <person name="Driscoll E."/>
            <person name="Cumbie R."/>
            <person name="Clancy C.J."/>
            <person name="Dupont C.L."/>
        </authorList>
    </citation>
    <scope>NUCLEOTIDE SEQUENCE</scope>
    <source>
        <strain evidence="3">GL11</strain>
    </source>
</reference>
<evidence type="ECO:0000313" key="3">
    <source>
        <dbReference type="EMBL" id="KAG1275017.1"/>
    </source>
</evidence>